<dbReference type="InterPro" id="IPR050109">
    <property type="entry name" value="HTH-type_TetR-like_transc_reg"/>
</dbReference>
<keyword evidence="3" id="KW-0804">Transcription</keyword>
<evidence type="ECO:0000256" key="3">
    <source>
        <dbReference type="ARBA" id="ARBA00023163"/>
    </source>
</evidence>
<keyword evidence="8" id="KW-1185">Reference proteome</keyword>
<dbReference type="EMBL" id="JADPRT010000016">
    <property type="protein sequence ID" value="MBF9072398.1"/>
    <property type="molecule type" value="Genomic_DNA"/>
</dbReference>
<dbReference type="InterPro" id="IPR001647">
    <property type="entry name" value="HTH_TetR"/>
</dbReference>
<dbReference type="PANTHER" id="PTHR30055">
    <property type="entry name" value="HTH-TYPE TRANSCRIPTIONAL REGULATOR RUTR"/>
    <property type="match status" value="1"/>
</dbReference>
<keyword evidence="2 4" id="KW-0238">DNA-binding</keyword>
<sequence>MAEARTPVWARPRSAGRGPQPSLSVTTIVDAAIALADAEGVEAVSMRRIASELGVGTMSLYRYVETKDDLLDLMIDQVMGERVVVAGGTDAGPAPAGDWRARLRAIAVGYRAMLLRHPWVLAITASRPPLGPNMLDNTERMLGAMDGLGLGIDAMAGFGWTVMAFVRGFVMSEIAEVETIRRTGQTEDDYRRSAGPYLVRVLAEGKHPLLARFVHDADDDRDVEEGFGHGLEVVLDGLAVELGRLSVAGDSVSGTN</sequence>
<dbReference type="InterPro" id="IPR004111">
    <property type="entry name" value="Repressor_TetR_C"/>
</dbReference>
<dbReference type="InterPro" id="IPR036271">
    <property type="entry name" value="Tet_transcr_reg_TetR-rel_C_sf"/>
</dbReference>
<dbReference type="GO" id="GO:0000976">
    <property type="term" value="F:transcription cis-regulatory region binding"/>
    <property type="evidence" value="ECO:0007669"/>
    <property type="project" value="TreeGrafter"/>
</dbReference>
<dbReference type="Pfam" id="PF02909">
    <property type="entry name" value="TetR_C_1"/>
    <property type="match status" value="1"/>
</dbReference>
<dbReference type="PRINTS" id="PR00455">
    <property type="entry name" value="HTHTETR"/>
</dbReference>
<evidence type="ECO:0000256" key="1">
    <source>
        <dbReference type="ARBA" id="ARBA00023015"/>
    </source>
</evidence>
<comment type="caution">
    <text evidence="7">The sequence shown here is derived from an EMBL/GenBank/DDBJ whole genome shotgun (WGS) entry which is preliminary data.</text>
</comment>
<proteinExistence type="predicted"/>
<dbReference type="SUPFAM" id="SSF46689">
    <property type="entry name" value="Homeodomain-like"/>
    <property type="match status" value="1"/>
</dbReference>
<feature type="DNA-binding region" description="H-T-H motif" evidence="4">
    <location>
        <begin position="45"/>
        <end position="64"/>
    </location>
</feature>
<evidence type="ECO:0000313" key="8">
    <source>
        <dbReference type="Proteomes" id="UP000657385"/>
    </source>
</evidence>
<dbReference type="GO" id="GO:0045892">
    <property type="term" value="P:negative regulation of DNA-templated transcription"/>
    <property type="evidence" value="ECO:0007669"/>
    <property type="project" value="InterPro"/>
</dbReference>
<reference evidence="7" key="1">
    <citation type="submission" date="2020-11" db="EMBL/GenBank/DDBJ databases">
        <title>Isolation and identification of active actinomycetes.</title>
        <authorList>
            <person name="Yu B."/>
        </authorList>
    </citation>
    <scope>NUCLEOTIDE SEQUENCE</scope>
    <source>
        <strain evidence="7">NEAU-YB345</strain>
    </source>
</reference>
<dbReference type="GO" id="GO:0003700">
    <property type="term" value="F:DNA-binding transcription factor activity"/>
    <property type="evidence" value="ECO:0007669"/>
    <property type="project" value="TreeGrafter"/>
</dbReference>
<dbReference type="AlphaFoldDB" id="A0A931BDV4"/>
<evidence type="ECO:0000313" key="7">
    <source>
        <dbReference type="EMBL" id="MBF9072398.1"/>
    </source>
</evidence>
<keyword evidence="1" id="KW-0805">Transcription regulation</keyword>
<dbReference type="Proteomes" id="UP000657385">
    <property type="component" value="Unassembled WGS sequence"/>
</dbReference>
<evidence type="ECO:0000256" key="5">
    <source>
        <dbReference type="SAM" id="MobiDB-lite"/>
    </source>
</evidence>
<dbReference type="InterPro" id="IPR009057">
    <property type="entry name" value="Homeodomain-like_sf"/>
</dbReference>
<dbReference type="PANTHER" id="PTHR30055:SF151">
    <property type="entry name" value="TRANSCRIPTIONAL REGULATORY PROTEIN"/>
    <property type="match status" value="1"/>
</dbReference>
<accession>A0A931BDV4</accession>
<dbReference type="Gene3D" id="1.10.357.10">
    <property type="entry name" value="Tetracycline Repressor, domain 2"/>
    <property type="match status" value="1"/>
</dbReference>
<feature type="region of interest" description="Disordered" evidence="5">
    <location>
        <begin position="1"/>
        <end position="21"/>
    </location>
</feature>
<protein>
    <submittedName>
        <fullName evidence="7">TetR/AcrR family transcriptional regulator C-terminal domain-containing protein</fullName>
    </submittedName>
</protein>
<name>A0A931BDV4_9ACTN</name>
<evidence type="ECO:0000259" key="6">
    <source>
        <dbReference type="PROSITE" id="PS50977"/>
    </source>
</evidence>
<evidence type="ECO:0000256" key="2">
    <source>
        <dbReference type="ARBA" id="ARBA00023125"/>
    </source>
</evidence>
<dbReference type="Pfam" id="PF00440">
    <property type="entry name" value="TetR_N"/>
    <property type="match status" value="1"/>
</dbReference>
<evidence type="ECO:0000256" key="4">
    <source>
        <dbReference type="PROSITE-ProRule" id="PRU00335"/>
    </source>
</evidence>
<organism evidence="7 8">
    <name type="scientific">Streptacidiphilus fuscans</name>
    <dbReference type="NCBI Taxonomy" id="2789292"/>
    <lineage>
        <taxon>Bacteria</taxon>
        <taxon>Bacillati</taxon>
        <taxon>Actinomycetota</taxon>
        <taxon>Actinomycetes</taxon>
        <taxon>Kitasatosporales</taxon>
        <taxon>Streptomycetaceae</taxon>
        <taxon>Streptacidiphilus</taxon>
    </lineage>
</organism>
<gene>
    <name evidence="7" type="ORF">I2501_30680</name>
</gene>
<dbReference type="Gene3D" id="1.10.10.60">
    <property type="entry name" value="Homeodomain-like"/>
    <property type="match status" value="1"/>
</dbReference>
<dbReference type="SUPFAM" id="SSF48498">
    <property type="entry name" value="Tetracyclin repressor-like, C-terminal domain"/>
    <property type="match status" value="1"/>
</dbReference>
<feature type="domain" description="HTH tetR-type" evidence="6">
    <location>
        <begin position="22"/>
        <end position="82"/>
    </location>
</feature>
<dbReference type="PROSITE" id="PS50977">
    <property type="entry name" value="HTH_TETR_2"/>
    <property type="match status" value="1"/>
</dbReference>